<dbReference type="Pfam" id="PF12937">
    <property type="entry name" value="F-box-like"/>
    <property type="match status" value="1"/>
</dbReference>
<dbReference type="PANTHER" id="PTHR13318:SF121">
    <property type="entry name" value="RICH REPEAT PROTEIN, PUTATIVE-RELATED"/>
    <property type="match status" value="1"/>
</dbReference>
<dbReference type="InterPro" id="IPR006553">
    <property type="entry name" value="Leu-rich_rpt_Cys-con_subtyp"/>
</dbReference>
<dbReference type="AlphaFoldDB" id="A0A813M2R4"/>
<keyword evidence="2" id="KW-0479">Metal-binding</keyword>
<keyword evidence="3" id="KW-0833">Ubl conjugation pathway</keyword>
<feature type="domain" description="F-box" evidence="4">
    <location>
        <begin position="202"/>
        <end position="248"/>
    </location>
</feature>
<proteinExistence type="predicted"/>
<keyword evidence="6" id="KW-1185">Reference proteome</keyword>
<evidence type="ECO:0000256" key="2">
    <source>
        <dbReference type="ARBA" id="ARBA00022723"/>
    </source>
</evidence>
<dbReference type="GO" id="GO:0019005">
    <property type="term" value="C:SCF ubiquitin ligase complex"/>
    <property type="evidence" value="ECO:0007669"/>
    <property type="project" value="TreeGrafter"/>
</dbReference>
<dbReference type="SMART" id="SM00256">
    <property type="entry name" value="FBOX"/>
    <property type="match status" value="1"/>
</dbReference>
<dbReference type="Gene3D" id="1.20.1280.50">
    <property type="match status" value="1"/>
</dbReference>
<evidence type="ECO:0000313" key="6">
    <source>
        <dbReference type="Proteomes" id="UP000663879"/>
    </source>
</evidence>
<dbReference type="SUPFAM" id="SSF81383">
    <property type="entry name" value="F-box domain"/>
    <property type="match status" value="1"/>
</dbReference>
<dbReference type="PROSITE" id="PS50181">
    <property type="entry name" value="FBOX"/>
    <property type="match status" value="1"/>
</dbReference>
<dbReference type="InterPro" id="IPR032675">
    <property type="entry name" value="LRR_dom_sf"/>
</dbReference>
<dbReference type="PANTHER" id="PTHR13318">
    <property type="entry name" value="PARTNER OF PAIRED, ISOFORM B-RELATED"/>
    <property type="match status" value="1"/>
</dbReference>
<dbReference type="SMART" id="SM00367">
    <property type="entry name" value="LRR_CC"/>
    <property type="match status" value="3"/>
</dbReference>
<dbReference type="GO" id="GO:0031146">
    <property type="term" value="P:SCF-dependent proteasomal ubiquitin-dependent protein catabolic process"/>
    <property type="evidence" value="ECO:0007669"/>
    <property type="project" value="TreeGrafter"/>
</dbReference>
<dbReference type="Proteomes" id="UP000663879">
    <property type="component" value="Unassembled WGS sequence"/>
</dbReference>
<organism evidence="5 6">
    <name type="scientific">Brachionus calyciflorus</name>
    <dbReference type="NCBI Taxonomy" id="104777"/>
    <lineage>
        <taxon>Eukaryota</taxon>
        <taxon>Metazoa</taxon>
        <taxon>Spiralia</taxon>
        <taxon>Gnathifera</taxon>
        <taxon>Rotifera</taxon>
        <taxon>Eurotatoria</taxon>
        <taxon>Monogononta</taxon>
        <taxon>Pseudotrocha</taxon>
        <taxon>Ploima</taxon>
        <taxon>Brachionidae</taxon>
        <taxon>Brachionus</taxon>
    </lineage>
</organism>
<dbReference type="InterPro" id="IPR001810">
    <property type="entry name" value="F-box_dom"/>
</dbReference>
<gene>
    <name evidence="5" type="ORF">OXX778_LOCUS248</name>
</gene>
<protein>
    <recommendedName>
        <fullName evidence="4">F-box domain-containing protein</fullName>
    </recommendedName>
</protein>
<dbReference type="EMBL" id="CAJNOC010000011">
    <property type="protein sequence ID" value="CAF0705363.1"/>
    <property type="molecule type" value="Genomic_DNA"/>
</dbReference>
<dbReference type="Gene3D" id="3.80.10.10">
    <property type="entry name" value="Ribonuclease Inhibitor"/>
    <property type="match status" value="2"/>
</dbReference>
<dbReference type="GO" id="GO:0006879">
    <property type="term" value="P:intracellular iron ion homeostasis"/>
    <property type="evidence" value="ECO:0007669"/>
    <property type="project" value="InterPro"/>
</dbReference>
<dbReference type="Gene3D" id="1.20.120.520">
    <property type="entry name" value="nmb1532 protein domain like"/>
    <property type="match status" value="1"/>
</dbReference>
<dbReference type="OrthoDB" id="10257471at2759"/>
<dbReference type="CDD" id="cd12109">
    <property type="entry name" value="Hr_FBXL5"/>
    <property type="match status" value="1"/>
</dbReference>
<accession>A0A813M2R4</accession>
<name>A0A813M2R4_9BILA</name>
<evidence type="ECO:0000313" key="5">
    <source>
        <dbReference type="EMBL" id="CAF0705363.1"/>
    </source>
</evidence>
<reference evidence="5" key="1">
    <citation type="submission" date="2021-02" db="EMBL/GenBank/DDBJ databases">
        <authorList>
            <person name="Nowell W R."/>
        </authorList>
    </citation>
    <scope>NUCLEOTIDE SEQUENCE</scope>
    <source>
        <strain evidence="5">Ploen Becks lab</strain>
    </source>
</reference>
<sequence>MSFKFEEYNVFKIPHSRMMQLVNSCNKNLDLTDFANSDALVSLLSNLNSIFDEFKSHEEIENEHIMTKLKTKLKAMAIYNSAVCNCHTEDEFTPLFKLVEMGYLYLNKTKSISEKISFGVKLRKALNHFTQKFIPHMKEEEEIFQPLLLEHFTEEELHEMKNIVIKLHMQNRKRQHPNSSKKSHSSAKIRTVIDENDALMTKNYINELPNELLLKMFSFMSYSDKLKSARVCKKWNKLVFDKTNWTELNFSDWKSKKIPNNFGPSMEFSDSDYKDMEYIDESDEDEFEDSVSIDLIDIKTLQYWIKYLLPKVGHYVQKLNLSKCSSLNNNMARRILQLCPNLIELNLGYTSIGDNSFRGVRLDQLQYLNCEGCNYLTDNAFKFILMSTVSDIKIKRMECVKNSNLKCVLETNEEELTEITTGESVIQNSQDFCKDCQRKNNIEDVYLNGDSDQENVQINQNSLVSINLSGCWSLSDYGLSYLASKYDLSNLKYLNLSGCVNLTAFGMSLFLEYSDLLKGENVYYCDNITDGPLSDTANGCENIECAKKYCCRSIGRDLEC</sequence>
<evidence type="ECO:0000256" key="3">
    <source>
        <dbReference type="ARBA" id="ARBA00022786"/>
    </source>
</evidence>
<evidence type="ECO:0000256" key="1">
    <source>
        <dbReference type="ARBA" id="ARBA00022490"/>
    </source>
</evidence>
<dbReference type="SUPFAM" id="SSF52047">
    <property type="entry name" value="RNI-like"/>
    <property type="match status" value="1"/>
</dbReference>
<dbReference type="InterPro" id="IPR036047">
    <property type="entry name" value="F-box-like_dom_sf"/>
</dbReference>
<keyword evidence="1" id="KW-0963">Cytoplasm</keyword>
<evidence type="ECO:0000259" key="4">
    <source>
        <dbReference type="PROSITE" id="PS50181"/>
    </source>
</evidence>
<dbReference type="GO" id="GO:0046872">
    <property type="term" value="F:metal ion binding"/>
    <property type="evidence" value="ECO:0007669"/>
    <property type="project" value="UniProtKB-KW"/>
</dbReference>
<comment type="caution">
    <text evidence="5">The sequence shown here is derived from an EMBL/GenBank/DDBJ whole genome shotgun (WGS) entry which is preliminary data.</text>
</comment>
<dbReference type="InterPro" id="IPR045808">
    <property type="entry name" value="Hr_FBXL5"/>
</dbReference>